<reference evidence="10" key="1">
    <citation type="journal article" date="2020" name="Fungal Divers.">
        <title>Resolving the Mortierellaceae phylogeny through synthesis of multi-gene phylogenetics and phylogenomics.</title>
        <authorList>
            <person name="Vandepol N."/>
            <person name="Liber J."/>
            <person name="Desiro A."/>
            <person name="Na H."/>
            <person name="Kennedy M."/>
            <person name="Barry K."/>
            <person name="Grigoriev I.V."/>
            <person name="Miller A.N."/>
            <person name="O'Donnell K."/>
            <person name="Stajich J.E."/>
            <person name="Bonito G."/>
        </authorList>
    </citation>
    <scope>NUCLEOTIDE SEQUENCE</scope>
    <source>
        <strain evidence="10">NRRL 2769</strain>
    </source>
</reference>
<feature type="transmembrane region" description="Helical" evidence="9">
    <location>
        <begin position="126"/>
        <end position="146"/>
    </location>
</feature>
<comment type="similarity">
    <text evidence="2">Belongs to the oligopeptide OPT transporter family.</text>
</comment>
<feature type="transmembrane region" description="Helical" evidence="9">
    <location>
        <begin position="609"/>
        <end position="630"/>
    </location>
</feature>
<keyword evidence="11" id="KW-1185">Reference proteome</keyword>
<gene>
    <name evidence="10" type="ORF">BGZ80_010275</name>
</gene>
<dbReference type="Proteomes" id="UP000703661">
    <property type="component" value="Unassembled WGS sequence"/>
</dbReference>
<keyword evidence="6" id="KW-0653">Protein transport</keyword>
<dbReference type="PANTHER" id="PTHR22601">
    <property type="entry name" value="ISP4 LIKE PROTEIN"/>
    <property type="match status" value="1"/>
</dbReference>
<evidence type="ECO:0000313" key="11">
    <source>
        <dbReference type="Proteomes" id="UP000703661"/>
    </source>
</evidence>
<dbReference type="AlphaFoldDB" id="A0A9P6N6P7"/>
<feature type="transmembrane region" description="Helical" evidence="9">
    <location>
        <begin position="457"/>
        <end position="478"/>
    </location>
</feature>
<feature type="transmembrane region" description="Helical" evidence="9">
    <location>
        <begin position="266"/>
        <end position="289"/>
    </location>
</feature>
<feature type="transmembrane region" description="Helical" evidence="9">
    <location>
        <begin position="428"/>
        <end position="445"/>
    </location>
</feature>
<feature type="transmembrane region" description="Helical" evidence="9">
    <location>
        <begin position="186"/>
        <end position="208"/>
    </location>
</feature>
<dbReference type="OrthoDB" id="9986677at2759"/>
<evidence type="ECO:0000313" key="10">
    <source>
        <dbReference type="EMBL" id="KAG0024696.1"/>
    </source>
</evidence>
<evidence type="ECO:0000256" key="1">
    <source>
        <dbReference type="ARBA" id="ARBA00004141"/>
    </source>
</evidence>
<feature type="transmembrane region" description="Helical" evidence="9">
    <location>
        <begin position="688"/>
        <end position="709"/>
    </location>
</feature>
<dbReference type="EMBL" id="JAAAID010000007">
    <property type="protein sequence ID" value="KAG0024696.1"/>
    <property type="molecule type" value="Genomic_DNA"/>
</dbReference>
<keyword evidence="3" id="KW-0813">Transport</keyword>
<evidence type="ECO:0000256" key="9">
    <source>
        <dbReference type="SAM" id="Phobius"/>
    </source>
</evidence>
<evidence type="ECO:0000256" key="5">
    <source>
        <dbReference type="ARBA" id="ARBA00022856"/>
    </source>
</evidence>
<proteinExistence type="inferred from homology"/>
<dbReference type="GO" id="GO:0035673">
    <property type="term" value="F:oligopeptide transmembrane transporter activity"/>
    <property type="evidence" value="ECO:0007669"/>
    <property type="project" value="InterPro"/>
</dbReference>
<keyword evidence="7 9" id="KW-1133">Transmembrane helix</keyword>
<feature type="transmembrane region" description="Helical" evidence="9">
    <location>
        <begin position="228"/>
        <end position="246"/>
    </location>
</feature>
<dbReference type="Pfam" id="PF03169">
    <property type="entry name" value="OPT"/>
    <property type="match status" value="1"/>
</dbReference>
<evidence type="ECO:0008006" key="12">
    <source>
        <dbReference type="Google" id="ProtNLM"/>
    </source>
</evidence>
<feature type="transmembrane region" description="Helical" evidence="9">
    <location>
        <begin position="58"/>
        <end position="78"/>
    </location>
</feature>
<evidence type="ECO:0000256" key="4">
    <source>
        <dbReference type="ARBA" id="ARBA00022692"/>
    </source>
</evidence>
<dbReference type="NCBIfam" id="TIGR00728">
    <property type="entry name" value="OPT_sfam"/>
    <property type="match status" value="1"/>
</dbReference>
<evidence type="ECO:0000256" key="2">
    <source>
        <dbReference type="ARBA" id="ARBA00008807"/>
    </source>
</evidence>
<evidence type="ECO:0000256" key="8">
    <source>
        <dbReference type="ARBA" id="ARBA00023136"/>
    </source>
</evidence>
<feature type="transmembrane region" description="Helical" evidence="9">
    <location>
        <begin position="85"/>
        <end position="106"/>
    </location>
</feature>
<dbReference type="GO" id="GO:0015031">
    <property type="term" value="P:protein transport"/>
    <property type="evidence" value="ECO:0007669"/>
    <property type="project" value="UniProtKB-KW"/>
</dbReference>
<feature type="transmembrane region" description="Helical" evidence="9">
    <location>
        <begin position="301"/>
        <end position="321"/>
    </location>
</feature>
<evidence type="ECO:0000256" key="6">
    <source>
        <dbReference type="ARBA" id="ARBA00022927"/>
    </source>
</evidence>
<feature type="transmembrane region" description="Helical" evidence="9">
    <location>
        <begin position="539"/>
        <end position="557"/>
    </location>
</feature>
<feature type="transmembrane region" description="Helical" evidence="9">
    <location>
        <begin position="158"/>
        <end position="180"/>
    </location>
</feature>
<accession>A0A9P6N6P7</accession>
<keyword evidence="5" id="KW-0571">Peptide transport</keyword>
<comment type="caution">
    <text evidence="10">The sequence shown here is derived from an EMBL/GenBank/DDBJ whole genome shotgun (WGS) entry which is preliminary data.</text>
</comment>
<evidence type="ECO:0000256" key="3">
    <source>
        <dbReference type="ARBA" id="ARBA00022448"/>
    </source>
</evidence>
<dbReference type="InterPro" id="IPR004813">
    <property type="entry name" value="OPT"/>
</dbReference>
<feature type="transmembrane region" description="Helical" evidence="9">
    <location>
        <begin position="650"/>
        <end position="676"/>
    </location>
</feature>
<keyword evidence="4 9" id="KW-0812">Transmembrane</keyword>
<dbReference type="GO" id="GO:0016020">
    <property type="term" value="C:membrane"/>
    <property type="evidence" value="ECO:0007669"/>
    <property type="project" value="UniProtKB-SubCell"/>
</dbReference>
<comment type="subcellular location">
    <subcellularLocation>
        <location evidence="1">Membrane</location>
        <topology evidence="1">Multi-pass membrane protein</topology>
    </subcellularLocation>
</comment>
<keyword evidence="8 9" id="KW-0472">Membrane</keyword>
<organism evidence="10 11">
    <name type="scientific">Entomortierella chlamydospora</name>
    <dbReference type="NCBI Taxonomy" id="101097"/>
    <lineage>
        <taxon>Eukaryota</taxon>
        <taxon>Fungi</taxon>
        <taxon>Fungi incertae sedis</taxon>
        <taxon>Mucoromycota</taxon>
        <taxon>Mortierellomycotina</taxon>
        <taxon>Mortierellomycetes</taxon>
        <taxon>Mortierellales</taxon>
        <taxon>Mortierellaceae</taxon>
        <taxon>Entomortierella</taxon>
    </lineage>
</organism>
<feature type="transmembrane region" description="Helical" evidence="9">
    <location>
        <begin position="373"/>
        <end position="395"/>
    </location>
</feature>
<protein>
    <recommendedName>
        <fullName evidence="12">OPT superfamily oligopeptide transporter</fullName>
    </recommendedName>
</protein>
<evidence type="ECO:0000256" key="7">
    <source>
        <dbReference type="ARBA" id="ARBA00022989"/>
    </source>
</evidence>
<dbReference type="InterPro" id="IPR004648">
    <property type="entry name" value="Oligpept_transpt"/>
</dbReference>
<feature type="transmembrane region" description="Helical" evidence="9">
    <location>
        <begin position="577"/>
        <end position="597"/>
    </location>
</feature>
<name>A0A9P6N6P7_9FUNG</name>
<dbReference type="NCBIfam" id="TIGR00727">
    <property type="entry name" value="ISP4_OPT"/>
    <property type="match status" value="1"/>
</dbReference>
<sequence>MTEKYDPDAEKAYTDEKQIGETIDLVEEEEPENSKVEAVRLAIPLTDDPSMPVITFRFWVLSFIFSAIGAVIMQYYYFRATTGTYSIYFVNLVSYGLGVLMARYLPTRSVTIGSYSLSLNPGPFNIKEHALIGIAVSTAANSAYAIDILAATDLMLHYRIGAAGSLILILTTQCLGYGMAGSLRKYLVYPAEMVWWSNLVQIVFYNALHGTEKFGKQKMVRGWSYMQFFWIVAGITFVYEFLPQFLGPLFLYFDWVCWINPFNRDVWALFGSLEGGGALSFSFDWTAIGGSTLYYPFYSQMAYYGGVIFNYWIILPILWLTNSMSIRDFPLVLTSHLFHKDGTPFNVVPVLNPDYSLNETLYEEGEPAVMTPMYALAFMVGFIGLAACVSHIICFHGRDLIKTWRSVANDKDTDIHVKMMSIYPEVPQIWYAIFYIIMLALSIFVCEEYKLQLPWWGVILAAAIGWIMSLPICAMQAITGFSPGLNIITELICGYMLPGKPLANMTFKCYGYMAMYQCQNFLQDLKLGVYMKIPPRSMFIAQFWGTVVGGILNYYTMLVIIDVHRAYLDGTDQDPNGLWTGVSTQIYWGSALIYGALGPRRMFSSDGPYGFVFWGFLIGFILPVIQWGLSKKYPSVQWEKFNVTVITIGMSAYVGGYVNGVLFSVICVFIFGFYLFRYRKAWWTKYTFILAVALDTGAAFTGLILFLFFSGGISPSIQVAAPSWWANYVTPDGDNGPYLDVDRCGASGNWTSGLSGYGISS</sequence>